<dbReference type="PANTHER" id="PTHR43674">
    <property type="entry name" value="NITRILASE C965.09-RELATED"/>
    <property type="match status" value="1"/>
</dbReference>
<keyword evidence="6" id="KW-1185">Reference proteome</keyword>
<feature type="domain" description="CN hydrolase" evidence="4">
    <location>
        <begin position="1"/>
        <end position="254"/>
    </location>
</feature>
<dbReference type="RefSeq" id="WP_006895023.1">
    <property type="nucleotide sequence ID" value="NZ_BANU01000005.1"/>
</dbReference>
<comment type="caution">
    <text evidence="5">The sequence shown here is derived from an EMBL/GenBank/DDBJ whole genome shotgun (WGS) entry which is preliminary data.</text>
</comment>
<dbReference type="InterPro" id="IPR036526">
    <property type="entry name" value="C-N_Hydrolase_sf"/>
</dbReference>
<evidence type="ECO:0000256" key="3">
    <source>
        <dbReference type="SAM" id="MobiDB-lite"/>
    </source>
</evidence>
<evidence type="ECO:0000259" key="4">
    <source>
        <dbReference type="PROSITE" id="PS50263"/>
    </source>
</evidence>
<dbReference type="AlphaFoldDB" id="L7LI58"/>
<feature type="region of interest" description="Disordered" evidence="3">
    <location>
        <begin position="269"/>
        <end position="294"/>
    </location>
</feature>
<accession>L7LI58</accession>
<reference evidence="5 6" key="1">
    <citation type="submission" date="2012-12" db="EMBL/GenBank/DDBJ databases">
        <title>Whole genome shotgun sequence of Gordonia sihwensis NBRC 108236.</title>
        <authorList>
            <person name="Yoshida I."/>
            <person name="Hosoyama A."/>
            <person name="Tsuchikane K."/>
            <person name="Ando Y."/>
            <person name="Baba S."/>
            <person name="Ohji S."/>
            <person name="Hamada M."/>
            <person name="Tamura T."/>
            <person name="Yamazoe A."/>
            <person name="Yamazaki S."/>
            <person name="Fujita N."/>
        </authorList>
    </citation>
    <scope>NUCLEOTIDE SEQUENCE [LARGE SCALE GENOMIC DNA]</scope>
    <source>
        <strain evidence="5 6">NBRC 108236</strain>
    </source>
</reference>
<dbReference type="Gene3D" id="3.60.110.10">
    <property type="entry name" value="Carbon-nitrogen hydrolase"/>
    <property type="match status" value="1"/>
</dbReference>
<name>L7LI58_9ACTN</name>
<dbReference type="PROSITE" id="PS01227">
    <property type="entry name" value="UPF0012"/>
    <property type="match status" value="1"/>
</dbReference>
<dbReference type="Pfam" id="PF00795">
    <property type="entry name" value="CN_hydrolase"/>
    <property type="match status" value="1"/>
</dbReference>
<dbReference type="Proteomes" id="UP000035083">
    <property type="component" value="Unassembled WGS sequence"/>
</dbReference>
<sequence>MRAALFQGPASTGLPAASSEVAAVAVAAQEAGASILVCSELTLTGYRSPLAPEPRPEGTGRGPIGRLMTETAHACDLAIAYGYAERGRGGEVFDSAAVVGRDGTLRAHYRKTHLYRPAVGTPAGSAPDDTPFTAGDRLVEQFAFGGLTCGILVCYDVEFPEAARAHALAGTDWLLVPTALAQPDDHVATTLVPARAIENQMFLTYVNRVGAVSDAEGAGAAVRYCGRSCAIAPDGVELARAGEGAELLLVDLEPERLERSRRHNHYLRDRRADLYGASDPRRRPDPHDAGRRSR</sequence>
<evidence type="ECO:0000256" key="2">
    <source>
        <dbReference type="ARBA" id="ARBA00022801"/>
    </source>
</evidence>
<keyword evidence="2 5" id="KW-0378">Hydrolase</keyword>
<dbReference type="InterPro" id="IPR001110">
    <property type="entry name" value="UPF0012_CS"/>
</dbReference>
<evidence type="ECO:0000313" key="6">
    <source>
        <dbReference type="Proteomes" id="UP000035083"/>
    </source>
</evidence>
<evidence type="ECO:0000313" key="5">
    <source>
        <dbReference type="EMBL" id="GAC59748.1"/>
    </source>
</evidence>
<dbReference type="SUPFAM" id="SSF56317">
    <property type="entry name" value="Carbon-nitrogen hydrolase"/>
    <property type="match status" value="1"/>
</dbReference>
<proteinExistence type="inferred from homology"/>
<dbReference type="EMBL" id="BANU01000005">
    <property type="protein sequence ID" value="GAC59748.1"/>
    <property type="molecule type" value="Genomic_DNA"/>
</dbReference>
<gene>
    <name evidence="5" type="ORF">GSI01S_05_00680</name>
</gene>
<dbReference type="GO" id="GO:0016811">
    <property type="term" value="F:hydrolase activity, acting on carbon-nitrogen (but not peptide) bonds, in linear amides"/>
    <property type="evidence" value="ECO:0007669"/>
    <property type="project" value="TreeGrafter"/>
</dbReference>
<organism evidence="5 6">
    <name type="scientific">Gordonia sihwensis NBRC 108236</name>
    <dbReference type="NCBI Taxonomy" id="1223544"/>
    <lineage>
        <taxon>Bacteria</taxon>
        <taxon>Bacillati</taxon>
        <taxon>Actinomycetota</taxon>
        <taxon>Actinomycetes</taxon>
        <taxon>Mycobacteriales</taxon>
        <taxon>Gordoniaceae</taxon>
        <taxon>Gordonia</taxon>
    </lineage>
</organism>
<comment type="similarity">
    <text evidence="1">Belongs to the carbon-nitrogen hydrolase superfamily. NIT1/NIT2 family.</text>
</comment>
<protein>
    <submittedName>
        <fullName evidence="5">Putative hydrolase</fullName>
    </submittedName>
</protein>
<dbReference type="PANTHER" id="PTHR43674:SF2">
    <property type="entry name" value="BETA-UREIDOPROPIONASE"/>
    <property type="match status" value="1"/>
</dbReference>
<evidence type="ECO:0000256" key="1">
    <source>
        <dbReference type="ARBA" id="ARBA00010613"/>
    </source>
</evidence>
<dbReference type="PROSITE" id="PS50263">
    <property type="entry name" value="CN_HYDROLASE"/>
    <property type="match status" value="1"/>
</dbReference>
<dbReference type="eggNOG" id="COG0388">
    <property type="taxonomic scope" value="Bacteria"/>
</dbReference>
<dbReference type="InterPro" id="IPR003010">
    <property type="entry name" value="C-N_Hydrolase"/>
</dbReference>
<dbReference type="InterPro" id="IPR050345">
    <property type="entry name" value="Aliph_Amidase/BUP"/>
</dbReference>